<dbReference type="Gene3D" id="1.10.790.20">
    <property type="entry name" value="Domain of unknown function DUF1476"/>
    <property type="match status" value="1"/>
</dbReference>
<dbReference type="AlphaFoldDB" id="M3A7U0"/>
<dbReference type="PATRIC" id="fig|1244869.3.peg.3241"/>
<dbReference type="EMBL" id="AONQ01000049">
    <property type="protein sequence ID" value="EME68868.1"/>
    <property type="molecule type" value="Genomic_DNA"/>
</dbReference>
<evidence type="ECO:0000313" key="1">
    <source>
        <dbReference type="EMBL" id="EME68868.1"/>
    </source>
</evidence>
<name>M3A7U0_9PROT</name>
<protein>
    <submittedName>
        <fullName evidence="1">Uncharacterized protein</fullName>
    </submittedName>
</protein>
<keyword evidence="2" id="KW-1185">Reference proteome</keyword>
<dbReference type="Proteomes" id="UP000011744">
    <property type="component" value="Unassembled WGS sequence"/>
</dbReference>
<accession>M3A7U0</accession>
<dbReference type="RefSeq" id="WP_008619504.1">
    <property type="nucleotide sequence ID" value="NZ_AONQ01000049.1"/>
</dbReference>
<dbReference type="InterPro" id="IPR009945">
    <property type="entry name" value="ATPase_inh_sub_z"/>
</dbReference>
<sequence length="114" mass="12864">MAILETFHAKGLTSQAAYRSRDEAAFWVRAHRNRLLAGWVCDLTDEDSQNYLRLLLDADFARVSTSATEGFLMLKIRNDLMGFGIFLSPAELKDVCRRFEQQALLEQGEGVPAP</sequence>
<reference evidence="1 2" key="1">
    <citation type="journal article" date="2014" name="Genome Announc.">
        <title>Draft Genome Sequence of Magnetospirillum sp. Strain SO-1, a Freshwater Magnetotactic Bacterium Isolated from the Ol'khovka River, Russia.</title>
        <authorList>
            <person name="Grouzdev D.S."/>
            <person name="Dziuba M.V."/>
            <person name="Sukhacheva M.S."/>
            <person name="Mardanov A.V."/>
            <person name="Beletskiy A.V."/>
            <person name="Kuznetsov B.B."/>
            <person name="Skryabin K.G."/>
        </authorList>
    </citation>
    <scope>NUCLEOTIDE SEQUENCE [LARGE SCALE GENOMIC DNA]</scope>
    <source>
        <strain evidence="1 2">SO-1</strain>
    </source>
</reference>
<dbReference type="Pfam" id="PF07345">
    <property type="entry name" value="ATPaseInh_sub_z"/>
    <property type="match status" value="1"/>
</dbReference>
<gene>
    <name evidence="1" type="ORF">H261_16161</name>
</gene>
<dbReference type="STRING" id="1244869.H261_16161"/>
<organism evidence="1 2">
    <name type="scientific">Paramagnetospirillum caucaseum</name>
    <dbReference type="NCBI Taxonomy" id="1244869"/>
    <lineage>
        <taxon>Bacteria</taxon>
        <taxon>Pseudomonadati</taxon>
        <taxon>Pseudomonadota</taxon>
        <taxon>Alphaproteobacteria</taxon>
        <taxon>Rhodospirillales</taxon>
        <taxon>Magnetospirillaceae</taxon>
        <taxon>Paramagnetospirillum</taxon>
    </lineage>
</organism>
<proteinExistence type="predicted"/>
<dbReference type="InterPro" id="IPR038293">
    <property type="entry name" value="ATPase_inh_sub_z_sf"/>
</dbReference>
<dbReference type="OrthoDB" id="9810387at2"/>
<comment type="caution">
    <text evidence="1">The sequence shown here is derived from an EMBL/GenBank/DDBJ whole genome shotgun (WGS) entry which is preliminary data.</text>
</comment>
<evidence type="ECO:0000313" key="2">
    <source>
        <dbReference type="Proteomes" id="UP000011744"/>
    </source>
</evidence>